<keyword evidence="3" id="KW-1185">Reference proteome</keyword>
<feature type="compositionally biased region" description="Basic and acidic residues" evidence="1">
    <location>
        <begin position="374"/>
        <end position="385"/>
    </location>
</feature>
<evidence type="ECO:0000256" key="1">
    <source>
        <dbReference type="SAM" id="MobiDB-lite"/>
    </source>
</evidence>
<dbReference type="Proteomes" id="UP001591681">
    <property type="component" value="Unassembled WGS sequence"/>
</dbReference>
<feature type="compositionally biased region" description="Basic residues" evidence="1">
    <location>
        <begin position="208"/>
        <end position="218"/>
    </location>
</feature>
<dbReference type="EMBL" id="JBHFQA010000018">
    <property type="protein sequence ID" value="KAL2082984.1"/>
    <property type="molecule type" value="Genomic_DNA"/>
</dbReference>
<protein>
    <submittedName>
        <fullName evidence="2">Uncharacterized protein</fullName>
    </submittedName>
</protein>
<feature type="region of interest" description="Disordered" evidence="1">
    <location>
        <begin position="120"/>
        <end position="142"/>
    </location>
</feature>
<feature type="region of interest" description="Disordered" evidence="1">
    <location>
        <begin position="192"/>
        <end position="236"/>
    </location>
</feature>
<sequence length="405" mass="45717">MAVDGLCCTVVVGWGPGRPGTDGWLWTDCAALIHGSLFPAEDACVQAFLLRRPGDITQGRFSSLRLPGDEINCAVSDASPLPPFRLRPPEPVTAATAADKCRHLSGAPFTDRQPKALAQTSLGSVRRKEQSSSSSPVFPGVAPACDPDDLAQKRQHKALQDQHHLAVYWSLYRLRDEMADRYTALLREKVQRQRRDIRQREKNFIQTHSKRTKKKKRRQESQKLARSTLSRDDTHMRSLPKTTHYLILELQRQLVQQGCLKSRPEQEQFNQWLNQVPRGTKLRRRLQEMVILSKSAPNLRFEGLLKRKPQLPEIQVSSHGNGPQEDTAPDEEVEEEGEEEEEEEEEEEGEEEEEEEEGLGRRGDGPSGRSSADPGDKQQQERDGAKQMFPKASVKPQGQQGCLLP</sequence>
<comment type="caution">
    <text evidence="2">The sequence shown here is derived from an EMBL/GenBank/DDBJ whole genome shotgun (WGS) entry which is preliminary data.</text>
</comment>
<reference evidence="2 3" key="1">
    <citation type="submission" date="2024-09" db="EMBL/GenBank/DDBJ databases">
        <title>A chromosome-level genome assembly of Gray's grenadier anchovy, Coilia grayii.</title>
        <authorList>
            <person name="Fu Z."/>
        </authorList>
    </citation>
    <scope>NUCLEOTIDE SEQUENCE [LARGE SCALE GENOMIC DNA]</scope>
    <source>
        <strain evidence="2">G4</strain>
        <tissue evidence="2">Muscle</tissue>
    </source>
</reference>
<dbReference type="AlphaFoldDB" id="A0ABD1J717"/>
<evidence type="ECO:0000313" key="3">
    <source>
        <dbReference type="Proteomes" id="UP001591681"/>
    </source>
</evidence>
<name>A0ABD1J717_9TELE</name>
<organism evidence="2 3">
    <name type="scientific">Coilia grayii</name>
    <name type="common">Gray's grenadier anchovy</name>
    <dbReference type="NCBI Taxonomy" id="363190"/>
    <lineage>
        <taxon>Eukaryota</taxon>
        <taxon>Metazoa</taxon>
        <taxon>Chordata</taxon>
        <taxon>Craniata</taxon>
        <taxon>Vertebrata</taxon>
        <taxon>Euteleostomi</taxon>
        <taxon>Actinopterygii</taxon>
        <taxon>Neopterygii</taxon>
        <taxon>Teleostei</taxon>
        <taxon>Clupei</taxon>
        <taxon>Clupeiformes</taxon>
        <taxon>Clupeoidei</taxon>
        <taxon>Engraulidae</taxon>
        <taxon>Coilinae</taxon>
        <taxon>Coilia</taxon>
    </lineage>
</organism>
<feature type="compositionally biased region" description="Acidic residues" evidence="1">
    <location>
        <begin position="327"/>
        <end position="357"/>
    </location>
</feature>
<gene>
    <name evidence="2" type="ORF">ACEWY4_020757</name>
</gene>
<evidence type="ECO:0000313" key="2">
    <source>
        <dbReference type="EMBL" id="KAL2082984.1"/>
    </source>
</evidence>
<feature type="compositionally biased region" description="Basic and acidic residues" evidence="1">
    <location>
        <begin position="219"/>
        <end position="236"/>
    </location>
</feature>
<feature type="region of interest" description="Disordered" evidence="1">
    <location>
        <begin position="311"/>
        <end position="405"/>
    </location>
</feature>
<accession>A0ABD1J717</accession>
<feature type="compositionally biased region" description="Polar residues" evidence="1">
    <location>
        <begin position="396"/>
        <end position="405"/>
    </location>
</feature>
<proteinExistence type="predicted"/>
<feature type="compositionally biased region" description="Basic and acidic residues" evidence="1">
    <location>
        <begin position="192"/>
        <end position="203"/>
    </location>
</feature>